<dbReference type="GO" id="GO:0004239">
    <property type="term" value="F:initiator methionyl aminopeptidase activity"/>
    <property type="evidence" value="ECO:0007669"/>
    <property type="project" value="UniProtKB-EC"/>
</dbReference>
<dbReference type="CDD" id="cd01086">
    <property type="entry name" value="MetAP1"/>
    <property type="match status" value="1"/>
</dbReference>
<evidence type="ECO:0000313" key="10">
    <source>
        <dbReference type="Proteomes" id="UP000822862"/>
    </source>
</evidence>
<comment type="function">
    <text evidence="1 6">Removes the N-terminal methionine from nascent proteins. The N-terminal methionine is often cleaved when the second residue in the primary sequence is small and uncharged (Met-Ala-, Cys, Gly, Pro, Ser, Thr, or Val). Requires deformylation of the N(alpha)-formylated initiator methionine before it can be hydrolyzed.</text>
</comment>
<dbReference type="InterPro" id="IPR002467">
    <property type="entry name" value="Pept_M24A_MAP1"/>
</dbReference>
<reference evidence="9 10" key="2">
    <citation type="submission" date="2021-05" db="EMBL/GenBank/DDBJ databases">
        <title>Ecology and evolution of chlamydial symbionts of arthropods.</title>
        <authorList>
            <person name="Halter T."/>
            <person name="Sixt B.S."/>
            <person name="Toenshoff E.R."/>
            <person name="Koestlbacher S."/>
            <person name="Schulz F."/>
            <person name="Kostanjsek R."/>
            <person name="Collingro A."/>
            <person name="Hendrickx F."/>
            <person name="Horn M."/>
        </authorList>
    </citation>
    <scope>NUCLEOTIDE SEQUENCE [LARGE SCALE GENOMIC DNA]</scope>
    <source>
        <strain evidence="9 10">15C</strain>
    </source>
</reference>
<evidence type="ECO:0000256" key="6">
    <source>
        <dbReference type="HAMAP-Rule" id="MF_01974"/>
    </source>
</evidence>
<dbReference type="EC" id="3.4.11.18" evidence="6 7"/>
<dbReference type="SUPFAM" id="SSF55920">
    <property type="entry name" value="Creatinase/aminopeptidase"/>
    <property type="match status" value="1"/>
</dbReference>
<dbReference type="Gene3D" id="3.10.450.50">
    <property type="match status" value="1"/>
</dbReference>
<keyword evidence="2 6" id="KW-0031">Aminopeptidase</keyword>
<proteinExistence type="inferred from homology"/>
<organism evidence="9 10">
    <name type="scientific">Candidatus Rhabdochlamydia porcellionis</name>
    <dbReference type="NCBI Taxonomy" id="225148"/>
    <lineage>
        <taxon>Bacteria</taxon>
        <taxon>Pseudomonadati</taxon>
        <taxon>Chlamydiota</taxon>
        <taxon>Chlamydiia</taxon>
        <taxon>Parachlamydiales</taxon>
        <taxon>Candidatus Rhabdochlamydiaceae</taxon>
        <taxon>Candidatus Rhabdochlamydia</taxon>
    </lineage>
</organism>
<dbReference type="SUPFAM" id="SSF103642">
    <property type="entry name" value="Sec-C motif"/>
    <property type="match status" value="1"/>
</dbReference>
<comment type="similarity">
    <text evidence="6">Belongs to the peptidase M24A family. Methionine aminopeptidase type 1 subfamily.</text>
</comment>
<dbReference type="PANTHER" id="PTHR43330:SF27">
    <property type="entry name" value="METHIONINE AMINOPEPTIDASE"/>
    <property type="match status" value="1"/>
</dbReference>
<feature type="binding site" evidence="6">
    <location>
        <position position="265"/>
    </location>
    <ligand>
        <name>a divalent metal cation</name>
        <dbReference type="ChEBI" id="CHEBI:60240"/>
        <label>1</label>
    </ligand>
</feature>
<evidence type="ECO:0000256" key="3">
    <source>
        <dbReference type="ARBA" id="ARBA00022670"/>
    </source>
</evidence>
<dbReference type="PROSITE" id="PS00680">
    <property type="entry name" value="MAP_1"/>
    <property type="match status" value="1"/>
</dbReference>
<evidence type="ECO:0000256" key="7">
    <source>
        <dbReference type="RuleBase" id="RU003653"/>
    </source>
</evidence>
<comment type="subunit">
    <text evidence="6">Monomer.</text>
</comment>
<keyword evidence="10" id="KW-1185">Reference proteome</keyword>
<evidence type="ECO:0000256" key="2">
    <source>
        <dbReference type="ARBA" id="ARBA00022438"/>
    </source>
</evidence>
<dbReference type="Pfam" id="PF00557">
    <property type="entry name" value="Peptidase_M24"/>
    <property type="match status" value="1"/>
</dbReference>
<dbReference type="InterPro" id="IPR004027">
    <property type="entry name" value="SEC_C_motif"/>
</dbReference>
<comment type="catalytic activity">
    <reaction evidence="6 7">
        <text>Release of N-terminal amino acids, preferentially methionine, from peptides and arylamides.</text>
        <dbReference type="EC" id="3.4.11.18"/>
    </reaction>
</comment>
<dbReference type="InterPro" id="IPR001714">
    <property type="entry name" value="Pept_M24_MAP"/>
</dbReference>
<comment type="cofactor">
    <cofactor evidence="6">
        <name>Co(2+)</name>
        <dbReference type="ChEBI" id="CHEBI:48828"/>
    </cofactor>
    <cofactor evidence="6">
        <name>Zn(2+)</name>
        <dbReference type="ChEBI" id="CHEBI:29105"/>
    </cofactor>
    <cofactor evidence="6">
        <name>Mn(2+)</name>
        <dbReference type="ChEBI" id="CHEBI:29035"/>
    </cofactor>
    <cofactor evidence="6">
        <name>Fe(2+)</name>
        <dbReference type="ChEBI" id="CHEBI:29033"/>
    </cofactor>
    <text evidence="6">Binds 2 divalent metal cations per subunit. Has a high-affinity and a low affinity metal-binding site. The true nature of the physiological cofactor is under debate. The enzyme is active with cobalt, zinc, manganese or divalent iron ions. Most likely, methionine aminopeptidases function as mononuclear Fe(2+)-metalloproteases under physiological conditions, and the catalytically relevant metal-binding site has been assigned to the histidine-containing high-affinity site.</text>
</comment>
<feature type="binding site" evidence="6">
    <location>
        <position position="139"/>
    </location>
    <ligand>
        <name>a divalent metal cation</name>
        <dbReference type="ChEBI" id="CHEBI:60240"/>
        <label>1</label>
    </ligand>
</feature>
<feature type="binding site" evidence="6">
    <location>
        <position position="128"/>
    </location>
    <ligand>
        <name>a divalent metal cation</name>
        <dbReference type="ChEBI" id="CHEBI:60240"/>
        <label>1</label>
    </ligand>
</feature>
<dbReference type="PRINTS" id="PR00599">
    <property type="entry name" value="MAPEPTIDASE"/>
</dbReference>
<dbReference type="EMBL" id="CP075585">
    <property type="protein sequence ID" value="QZA59074.1"/>
    <property type="molecule type" value="Genomic_DNA"/>
</dbReference>
<evidence type="ECO:0000256" key="4">
    <source>
        <dbReference type="ARBA" id="ARBA00022723"/>
    </source>
</evidence>
<gene>
    <name evidence="6" type="primary">map</name>
    <name evidence="9" type="ORF">RHAB15C_0000958</name>
</gene>
<feature type="binding site" evidence="6">
    <location>
        <position position="234"/>
    </location>
    <ligand>
        <name>a divalent metal cation</name>
        <dbReference type="ChEBI" id="CHEBI:60240"/>
        <label>2</label>
        <note>catalytic</note>
    </ligand>
</feature>
<feature type="binding site" evidence="6">
    <location>
        <position position="209"/>
    </location>
    <ligand>
        <name>substrate</name>
    </ligand>
</feature>
<feature type="binding site" evidence="6">
    <location>
        <position position="202"/>
    </location>
    <ligand>
        <name>a divalent metal cation</name>
        <dbReference type="ChEBI" id="CHEBI:60240"/>
        <label>2</label>
        <note>catalytic</note>
    </ligand>
</feature>
<dbReference type="PANTHER" id="PTHR43330">
    <property type="entry name" value="METHIONINE AMINOPEPTIDASE"/>
    <property type="match status" value="1"/>
</dbReference>
<keyword evidence="4 6" id="KW-0479">Metal-binding</keyword>
<dbReference type="InterPro" id="IPR036005">
    <property type="entry name" value="Creatinase/aminopeptidase-like"/>
</dbReference>
<evidence type="ECO:0000256" key="5">
    <source>
        <dbReference type="ARBA" id="ARBA00022801"/>
    </source>
</evidence>
<dbReference type="Pfam" id="PF02810">
    <property type="entry name" value="SEC-C"/>
    <property type="match status" value="1"/>
</dbReference>
<dbReference type="Gene3D" id="3.90.230.10">
    <property type="entry name" value="Creatinase/methionine aminopeptidase superfamily"/>
    <property type="match status" value="1"/>
</dbReference>
<accession>A0ABX8Z091</accession>
<reference evidence="9 10" key="1">
    <citation type="submission" date="2020-01" db="EMBL/GenBank/DDBJ databases">
        <authorList>
            <person name="Sixt B."/>
            <person name="Schulz F."/>
            <person name="Kostanjsek R."/>
            <person name="Koestlbacher S."/>
            <person name="Collingro A."/>
            <person name="Toenshoff E."/>
            <person name="Horn M."/>
        </authorList>
    </citation>
    <scope>NUCLEOTIDE SEQUENCE [LARGE SCALE GENOMIC DNA]</scope>
    <source>
        <strain evidence="9 10">15C</strain>
    </source>
</reference>
<dbReference type="NCBIfam" id="TIGR00500">
    <property type="entry name" value="met_pdase_I"/>
    <property type="match status" value="1"/>
</dbReference>
<sequence length="292" mass="32824">MRNDPCWCGSQKKWKKCHYPEQSLKEQYLKKYGIILKNDEQIVGIRHACRLAATVLDKLCSITKVGVTTNELDRYAKELFEEKNAISCCIGYGEPPFPKHICTSLNDVICHGIPNDIPLQQGDIINIDVACILNGYYGDCSKMVALEPIDTEKRRVVDVSLECLNRATQVLKPNNKLCEIGKAIESYASSQNCSVVDQFVGHGVGLGFHEEPQVAHHYNYSQIPLAPGMTLTIEPMINAGKRSGYIDKDHWTCKTVDGKPSAQWEHTFLITETGYEVLTIPDYTLFSHVRSK</sequence>
<feature type="binding site" evidence="6">
    <location>
        <position position="111"/>
    </location>
    <ligand>
        <name>substrate</name>
    </ligand>
</feature>
<evidence type="ECO:0000256" key="1">
    <source>
        <dbReference type="ARBA" id="ARBA00002521"/>
    </source>
</evidence>
<dbReference type="NCBIfam" id="NF008970">
    <property type="entry name" value="PRK12318.1"/>
    <property type="match status" value="1"/>
</dbReference>
<feature type="binding site" evidence="6">
    <location>
        <position position="139"/>
    </location>
    <ligand>
        <name>a divalent metal cation</name>
        <dbReference type="ChEBI" id="CHEBI:60240"/>
        <label>2</label>
        <note>catalytic</note>
    </ligand>
</feature>
<protein>
    <recommendedName>
        <fullName evidence="6 7">Methionine aminopeptidase</fullName>
        <shortName evidence="6">MAP</shortName>
        <shortName evidence="6">MetAP</shortName>
        <ecNumber evidence="6 7">3.4.11.18</ecNumber>
    </recommendedName>
    <alternativeName>
        <fullName evidence="6">Peptidase M</fullName>
    </alternativeName>
</protein>
<keyword evidence="3 6" id="KW-0645">Protease</keyword>
<name>A0ABX8Z091_9BACT</name>
<dbReference type="InterPro" id="IPR000994">
    <property type="entry name" value="Pept_M24"/>
</dbReference>
<feature type="domain" description="Peptidase M24" evidence="8">
    <location>
        <begin position="45"/>
        <end position="272"/>
    </location>
</feature>
<dbReference type="HAMAP" id="MF_01974">
    <property type="entry name" value="MetAP_1"/>
    <property type="match status" value="1"/>
</dbReference>
<evidence type="ECO:0000313" key="9">
    <source>
        <dbReference type="EMBL" id="QZA59074.1"/>
    </source>
</evidence>
<feature type="binding site" evidence="6">
    <location>
        <position position="265"/>
    </location>
    <ligand>
        <name>a divalent metal cation</name>
        <dbReference type="ChEBI" id="CHEBI:60240"/>
        <label>2</label>
        <note>catalytic</note>
    </ligand>
</feature>
<evidence type="ECO:0000259" key="8">
    <source>
        <dbReference type="Pfam" id="PF00557"/>
    </source>
</evidence>
<dbReference type="Proteomes" id="UP000822862">
    <property type="component" value="Chromosome"/>
</dbReference>
<keyword evidence="5 6" id="KW-0378">Hydrolase</keyword>